<evidence type="ECO:0000313" key="2">
    <source>
        <dbReference type="EMBL" id="MBU2787322.1"/>
    </source>
</evidence>
<evidence type="ECO:0000259" key="1">
    <source>
        <dbReference type="Pfam" id="PF13362"/>
    </source>
</evidence>
<dbReference type="RefSeq" id="WP_215885389.1">
    <property type="nucleotide sequence ID" value="NZ_JAAXYO010000039.1"/>
</dbReference>
<keyword evidence="3" id="KW-1185">Reference proteome</keyword>
<reference evidence="2" key="1">
    <citation type="journal article" date="2021" name="ISME J.">
        <title>Genomic evolution of the class Acidithiobacillia: deep-branching Proteobacteria living in extreme acidic conditions.</title>
        <authorList>
            <person name="Moya-Beltran A."/>
            <person name="Beard S."/>
            <person name="Rojas-Villalobos C."/>
            <person name="Issotta F."/>
            <person name="Gallardo Y."/>
            <person name="Ulloa R."/>
            <person name="Giaveno A."/>
            <person name="Degli Esposti M."/>
            <person name="Johnson D.B."/>
            <person name="Quatrini R."/>
        </authorList>
    </citation>
    <scope>NUCLEOTIDE SEQUENCE</scope>
    <source>
        <strain evidence="2">VAN18-1</strain>
    </source>
</reference>
<dbReference type="CDD" id="cd01029">
    <property type="entry name" value="TOPRIM_primases"/>
    <property type="match status" value="1"/>
</dbReference>
<proteinExistence type="predicted"/>
<dbReference type="Pfam" id="PF13362">
    <property type="entry name" value="Toprim_3"/>
    <property type="match status" value="1"/>
</dbReference>
<dbReference type="AlphaFoldDB" id="A0AAE2YNC3"/>
<dbReference type="EMBL" id="JAAXYO010000039">
    <property type="protein sequence ID" value="MBU2787322.1"/>
    <property type="molecule type" value="Genomic_DNA"/>
</dbReference>
<dbReference type="Proteomes" id="UP001197378">
    <property type="component" value="Unassembled WGS sequence"/>
</dbReference>
<comment type="caution">
    <text evidence="2">The sequence shown here is derived from an EMBL/GenBank/DDBJ whole genome shotgun (WGS) entry which is preliminary data.</text>
</comment>
<dbReference type="InterPro" id="IPR006171">
    <property type="entry name" value="TOPRIM_dom"/>
</dbReference>
<sequence length="294" mass="32078">MDNPLVAFYGALQAAGVAPAKPSELVADGLLHRHRIEGDRVGTQNGWHVIHLDHPASAGGGSWKTGQRVTWTAQRRDRMSRQELETLRLRMAEDRRRAQELLEYRHHEAAERAARTWAQAAPANAEHPYLKRKGIAPGIARQSGGALVLPVVSFDGTLHGLQFIGGDGGKRFLTGMAKAGHYIPVTDELPDGTAPIWIAEGWATACTLQTMRPEVCCIAALDAGNLLSAATEARKRWPKLQIVIAPDFDAIGRQKGREAAEKARARILPIPDSIPEGCSDWNDVLNARREVSHG</sequence>
<feature type="domain" description="Toprim" evidence="1">
    <location>
        <begin position="197"/>
        <end position="287"/>
    </location>
</feature>
<name>A0AAE2YNC3_9PROT</name>
<evidence type="ECO:0000313" key="3">
    <source>
        <dbReference type="Proteomes" id="UP001197378"/>
    </source>
</evidence>
<dbReference type="InterPro" id="IPR034154">
    <property type="entry name" value="TOPRIM_DnaG/twinkle"/>
</dbReference>
<gene>
    <name evidence="2" type="ORF">HFQ13_03700</name>
</gene>
<accession>A0AAE2YNC3</accession>
<organism evidence="2 3">
    <name type="scientific">Igneacidithiobacillus copahuensis</name>
    <dbReference type="NCBI Taxonomy" id="2724909"/>
    <lineage>
        <taxon>Bacteria</taxon>
        <taxon>Pseudomonadati</taxon>
        <taxon>Pseudomonadota</taxon>
        <taxon>Acidithiobacillia</taxon>
        <taxon>Acidithiobacillales</taxon>
        <taxon>Acidithiobacillaceae</taxon>
        <taxon>Igneacidithiobacillus</taxon>
    </lineage>
</organism>
<protein>
    <recommendedName>
        <fullName evidence="1">Toprim domain-containing protein</fullName>
    </recommendedName>
</protein>